<reference evidence="1 2" key="1">
    <citation type="submission" date="2017-06" db="EMBL/GenBank/DDBJ databases">
        <authorList>
            <person name="Kim H.J."/>
            <person name="Triplett B.A."/>
        </authorList>
    </citation>
    <scope>NUCLEOTIDE SEQUENCE [LARGE SCALE GENOMIC DNA]</scope>
    <source>
        <strain evidence="1 2">DSM 14713</strain>
    </source>
</reference>
<dbReference type="KEGG" id="mbd:MEBOL_007823"/>
<name>A0A250ISV2_9BACT</name>
<keyword evidence="2" id="KW-1185">Reference proteome</keyword>
<dbReference type="EMBL" id="CP022163">
    <property type="protein sequence ID" value="ATB34322.1"/>
    <property type="molecule type" value="Genomic_DNA"/>
</dbReference>
<evidence type="ECO:0000313" key="1">
    <source>
        <dbReference type="EMBL" id="ATB34322.1"/>
    </source>
</evidence>
<accession>A0A250ISV2</accession>
<protein>
    <submittedName>
        <fullName evidence="1">Uncharacterized protein</fullName>
    </submittedName>
</protein>
<dbReference type="AlphaFoldDB" id="A0A250ISV2"/>
<gene>
    <name evidence="1" type="ORF">MEBOL_007823</name>
</gene>
<evidence type="ECO:0000313" key="2">
    <source>
        <dbReference type="Proteomes" id="UP000217289"/>
    </source>
</evidence>
<dbReference type="Proteomes" id="UP000217289">
    <property type="component" value="Chromosome"/>
</dbReference>
<proteinExistence type="predicted"/>
<organism evidence="1 2">
    <name type="scientific">Melittangium boletus DSM 14713</name>
    <dbReference type="NCBI Taxonomy" id="1294270"/>
    <lineage>
        <taxon>Bacteria</taxon>
        <taxon>Pseudomonadati</taxon>
        <taxon>Myxococcota</taxon>
        <taxon>Myxococcia</taxon>
        <taxon>Myxococcales</taxon>
        <taxon>Cystobacterineae</taxon>
        <taxon>Archangiaceae</taxon>
        <taxon>Melittangium</taxon>
    </lineage>
</organism>
<sequence length="46" mass="5314">MKRADVIRDALAVYEALVRRARDGSYLDEVFSLSMQPSCRDDRLPK</sequence>